<feature type="domain" description="Fibronectin type-III" evidence="1">
    <location>
        <begin position="777"/>
        <end position="874"/>
    </location>
</feature>
<dbReference type="InterPro" id="IPR013783">
    <property type="entry name" value="Ig-like_fold"/>
</dbReference>
<comment type="caution">
    <text evidence="2">The sequence shown here is derived from an EMBL/GenBank/DDBJ whole genome shotgun (WGS) entry which is preliminary data.</text>
</comment>
<dbReference type="InterPro" id="IPR036116">
    <property type="entry name" value="FN3_sf"/>
</dbReference>
<evidence type="ECO:0000313" key="3">
    <source>
        <dbReference type="Proteomes" id="UP000325141"/>
    </source>
</evidence>
<dbReference type="SUPFAM" id="SSF49265">
    <property type="entry name" value="Fibronectin type III"/>
    <property type="match status" value="2"/>
</dbReference>
<protein>
    <submittedName>
        <fullName evidence="2">Fibronectin type III domain-containing protein</fullName>
    </submittedName>
</protein>
<dbReference type="SMART" id="SM00060">
    <property type="entry name" value="FN3"/>
    <property type="match status" value="3"/>
</dbReference>
<accession>A0A5M6CCR7</accession>
<reference evidence="2 3" key="1">
    <citation type="submission" date="2019-09" db="EMBL/GenBank/DDBJ databases">
        <title>Genome sequence and assembly of Flavobacterium sp.</title>
        <authorList>
            <person name="Chhetri G."/>
        </authorList>
    </citation>
    <scope>NUCLEOTIDE SEQUENCE [LARGE SCALE GENOMIC DNA]</scope>
    <source>
        <strain evidence="2 3">SNL9</strain>
    </source>
</reference>
<gene>
    <name evidence="2" type="ORF">F0460_12995</name>
</gene>
<dbReference type="NCBIfam" id="NF038128">
    <property type="entry name" value="choice_anch_J"/>
    <property type="match status" value="3"/>
</dbReference>
<dbReference type="EMBL" id="VWSG01000010">
    <property type="protein sequence ID" value="KAA5532954.1"/>
    <property type="molecule type" value="Genomic_DNA"/>
</dbReference>
<dbReference type="Gene3D" id="2.60.40.10">
    <property type="entry name" value="Immunoglobulins"/>
    <property type="match status" value="3"/>
</dbReference>
<evidence type="ECO:0000259" key="1">
    <source>
        <dbReference type="PROSITE" id="PS50853"/>
    </source>
</evidence>
<dbReference type="RefSeq" id="WP_150013893.1">
    <property type="nucleotide sequence ID" value="NZ_VWSG01000010.1"/>
</dbReference>
<dbReference type="Pfam" id="PF00041">
    <property type="entry name" value="fn3"/>
    <property type="match status" value="2"/>
</dbReference>
<feature type="domain" description="Fibronectin type-III" evidence="1">
    <location>
        <begin position="1049"/>
        <end position="1146"/>
    </location>
</feature>
<feature type="domain" description="Fibronectin type-III" evidence="1">
    <location>
        <begin position="509"/>
        <end position="604"/>
    </location>
</feature>
<dbReference type="Proteomes" id="UP000325141">
    <property type="component" value="Unassembled WGS sequence"/>
</dbReference>
<name>A0A5M6CCR7_9FLAO</name>
<dbReference type="InterPro" id="IPR003961">
    <property type="entry name" value="FN3_dom"/>
</dbReference>
<organism evidence="2 3">
    <name type="scientific">Paenimyroides baculatum</name>
    <dbReference type="NCBI Taxonomy" id="2608000"/>
    <lineage>
        <taxon>Bacteria</taxon>
        <taxon>Pseudomonadati</taxon>
        <taxon>Bacteroidota</taxon>
        <taxon>Flavobacteriia</taxon>
        <taxon>Flavobacteriales</taxon>
        <taxon>Flavobacteriaceae</taxon>
        <taxon>Paenimyroides</taxon>
    </lineage>
</organism>
<dbReference type="PROSITE" id="PS50853">
    <property type="entry name" value="FN3"/>
    <property type="match status" value="3"/>
</dbReference>
<dbReference type="Gene3D" id="2.60.120.200">
    <property type="match status" value="3"/>
</dbReference>
<evidence type="ECO:0000313" key="2">
    <source>
        <dbReference type="EMBL" id="KAA5532954.1"/>
    </source>
</evidence>
<dbReference type="CDD" id="cd00063">
    <property type="entry name" value="FN3"/>
    <property type="match status" value="1"/>
</dbReference>
<keyword evidence="3" id="KW-1185">Reference proteome</keyword>
<feature type="non-terminal residue" evidence="2">
    <location>
        <position position="1410"/>
    </location>
</feature>
<sequence length="1410" mass="152588">MKKITHFFVAMFILLLGFGARSQVASYVFSHNVGTFTPNSSTATQLAAVEADFAISAVTPIGFNFVYGSSTYSDFKMSSDGYISFSATATNTGSPNLSTANAAIRPIIAPLWGDLDGNATVSGTKVSKATYQVTGTAPNRVLTVEWLNWEWSWSSTTPVISFQVKLYETTNVIEFVYRHETTANTTTTASIGINDATGSGNGSFLNLNTSMATPTVTSTTAVTSLSGRPVDNQIFRFTPPPCLYKGTVSVTNINIPTATLNLSIPASVDMDFFVTNGAAPTAGSTPSLTILSGQSSGTLSGLSGSSSYVVYVRYSCSSTGPVIGWVKALTFDTPCGIITGNFFEGFENSTVGSSTNQNAPYCWTNLNTTGYQFNYGYVYNFNAKTGTNCYYNYRYPLTTAPNGDMLLISPQTADLGNGTKQLRFSIRSSSTSTTPKLNIYRMNGVTGTAIKTLIQSIPIKSTTYTEYIVPLPVTNDDYFAFGFEHTKPGEFPTTYLDDIYYEDLSPCIFPSNIQASNISITGATITWNASMATGVTGYEYEIRTSGAPGTAGAIGTGSTTAPTTTFTTNILTGATTYYVYVRSVCGTSKGIWTMFPVEFNTLCPIYTNNFFEGFETTATGSSSNETYPLCWTYIDTVSPVNNAYNYVTTVAKTGSRGYYSYRYPLLQSDGQLMLVSPETNNLGNGTKQIRFWARSSSTSYSPKLVIYSMNGNTVSSTKTVVTSINIPSTTTFAEYIVPLPPTTDDYFAFSFEHQMPTQYTSIYLDDIYYEDMAACIFPLNIQTANTTTTGTTISWDASLGTGVTGYEYEIRTSGAAGSGATGLVKTGIVNAPATSVNITGLNHSTTYTVHIRSKCGTSNGMWTKFPLDFNTLCDVMTGNFFEGFETTKPGGSTNQNAPICWTNLNTTGYQYNYGYVYNFNARTGTNCFYPYRYPLSTAPNGDMLLISPETNNLGNGMKRLRFWVRSGYTGYTPNLKIYTMSGNTATAAATKTLVKSIPLTHDTYKEYIVYFPITTDDYFAFSFEHTDPSQYPYLYLDDIYYEDAPACKPIEDSTIKVTNIGKSSFTVSWQDLFNTTQMAYQVEVRTTGNPGTPGAVFNGTTAVGVTNLVATGLNPSTDYKVYVRSVCSSTEQSVWSSAVAATTLCNYSDFVSYTPSLALCGPQKAELSAVLVDPTAMAAWYDAKNDAIPLFEGPDFISATDITQDRSFWLRSRKTTANTPVQIGNGTLTDQYAVGSFLYHGWGGYRHQYIFTAAELTAGGLVAGPISALKFDIVNPGTGPRPDFSIAIGKATSTTAAIPMVPNSSLHQAYSSTSQTFTTGIMNFAFTTPYVWDGVSDLVVQTNWSTGTFGNNYGQLRHHTTTPNRTQYLYGDNQAASAFLATDSPAGSIYGSTTNTRPNTIFVGVAGCVS</sequence>
<proteinExistence type="predicted"/>